<proteinExistence type="predicted"/>
<sequence length="491" mass="53205">MQHIATLKAFPPVGQQVLSTDEAYDGAVTAHLKSLSRLLRDNSADLTIHGPELLKDLDPSIHSLSYLAIIHTLVIPSLATSAPLEVILENLVTFLLTFDARQVRYAGSHLQDIFTALGSGQLLPPSVAVNALATAILRLDPSGSILTSTHISLVKLAYNTDNIGPALPVLDSSIVYYPGMASQNQSERLCDMTLPPPAYISRSTGLTTTLKAPNVLEYDLLCGMAYIARRSWRKAASALERVITFPTKDSGTSKIMVDAYKKWVLVSLLQNGRHREAPAITGAGALKQYSVHSKAYTSVAGLFMAENALALKQEVEKSTAQWAEDGNVGLIQEVLSQYQAWQILNLRDVYSKISVPEIRTATQSAETGKPLESDADIEALVQNMVISGMLSGVIQKNDDGTAYLTFLPESSSSSSELEFARELAATADRLKQLQPVFRATNERLSAHRDYVKHAVKEAKRGTDKTGDSDGMMGFQTEVDDEDLMGGIVATG</sequence>
<dbReference type="InterPro" id="IPR055089">
    <property type="entry name" value="COP9_N"/>
</dbReference>
<dbReference type="InterPro" id="IPR050756">
    <property type="entry name" value="CSN3"/>
</dbReference>
<protein>
    <recommendedName>
        <fullName evidence="2">COP9 signalosome complex subunit 3 N-terminal helical repeats domain-containing protein</fullName>
    </recommendedName>
</protein>
<dbReference type="Proteomes" id="UP000070501">
    <property type="component" value="Unassembled WGS sequence"/>
</dbReference>
<dbReference type="PANTHER" id="PTHR10758">
    <property type="entry name" value="26S PROTEASOME NON-ATPASE REGULATORY SUBUNIT 3/COP9 SIGNALOSOME COMPLEX SUBUNIT 3"/>
    <property type="match status" value="1"/>
</dbReference>
<dbReference type="Pfam" id="PF22788">
    <property type="entry name" value="COP9_hel_rpt"/>
    <property type="match status" value="1"/>
</dbReference>
<keyword evidence="4" id="KW-1185">Reference proteome</keyword>
<evidence type="ECO:0000259" key="2">
    <source>
        <dbReference type="Pfam" id="PF22788"/>
    </source>
</evidence>
<dbReference type="GO" id="GO:0006511">
    <property type="term" value="P:ubiquitin-dependent protein catabolic process"/>
    <property type="evidence" value="ECO:0007669"/>
    <property type="project" value="TreeGrafter"/>
</dbReference>
<feature type="domain" description="COP9 signalosome complex subunit 3 N-terminal helical repeats" evidence="2">
    <location>
        <begin position="36"/>
        <end position="281"/>
    </location>
</feature>
<dbReference type="EMBL" id="KQ964251">
    <property type="protein sequence ID" value="KXJ91042.1"/>
    <property type="molecule type" value="Genomic_DNA"/>
</dbReference>
<dbReference type="PANTHER" id="PTHR10758:SF1">
    <property type="entry name" value="COP9 SIGNALOSOME COMPLEX SUBUNIT 3"/>
    <property type="match status" value="1"/>
</dbReference>
<evidence type="ECO:0000256" key="1">
    <source>
        <dbReference type="ARBA" id="ARBA00022490"/>
    </source>
</evidence>
<dbReference type="AlphaFoldDB" id="A0A136J1K6"/>
<accession>A0A136J1K6</accession>
<dbReference type="GO" id="GO:0008180">
    <property type="term" value="C:COP9 signalosome"/>
    <property type="evidence" value="ECO:0007669"/>
    <property type="project" value="TreeGrafter"/>
</dbReference>
<gene>
    <name evidence="3" type="ORF">Micbo1qcDRAFT_163770</name>
</gene>
<evidence type="ECO:0000313" key="4">
    <source>
        <dbReference type="Proteomes" id="UP000070501"/>
    </source>
</evidence>
<keyword evidence="1" id="KW-0963">Cytoplasm</keyword>
<organism evidence="3 4">
    <name type="scientific">Microdochium bolleyi</name>
    <dbReference type="NCBI Taxonomy" id="196109"/>
    <lineage>
        <taxon>Eukaryota</taxon>
        <taxon>Fungi</taxon>
        <taxon>Dikarya</taxon>
        <taxon>Ascomycota</taxon>
        <taxon>Pezizomycotina</taxon>
        <taxon>Sordariomycetes</taxon>
        <taxon>Xylariomycetidae</taxon>
        <taxon>Xylariales</taxon>
        <taxon>Microdochiaceae</taxon>
        <taxon>Microdochium</taxon>
    </lineage>
</organism>
<reference evidence="4" key="1">
    <citation type="submission" date="2016-02" db="EMBL/GenBank/DDBJ databases">
        <title>Draft genome sequence of Microdochium bolleyi, a fungal endophyte of beachgrass.</title>
        <authorList>
            <consortium name="DOE Joint Genome Institute"/>
            <person name="David A.S."/>
            <person name="May G."/>
            <person name="Haridas S."/>
            <person name="Lim J."/>
            <person name="Wang M."/>
            <person name="Labutti K."/>
            <person name="Lipzen A."/>
            <person name="Barry K."/>
            <person name="Grigoriev I.V."/>
        </authorList>
    </citation>
    <scope>NUCLEOTIDE SEQUENCE [LARGE SCALE GENOMIC DNA]</scope>
    <source>
        <strain evidence="4">J235TASD1</strain>
    </source>
</reference>
<dbReference type="STRING" id="196109.A0A136J1K6"/>
<evidence type="ECO:0000313" key="3">
    <source>
        <dbReference type="EMBL" id="KXJ91042.1"/>
    </source>
</evidence>
<name>A0A136J1K6_9PEZI</name>
<dbReference type="OrthoDB" id="29061at2759"/>
<dbReference type="InParanoid" id="A0A136J1K6"/>